<protein>
    <submittedName>
        <fullName evidence="1">Uncharacterized protein</fullName>
    </submittedName>
</protein>
<accession>A0ACC0K5I3</accession>
<gene>
    <name evidence="1" type="ORF">MSG28_016158</name>
</gene>
<proteinExistence type="predicted"/>
<sequence>MSVSAVVLHWTKTNSISFIFSVFKIMMEENSDEKILLPHHEQQPLCTTRLPYRQGRKLTAVKVYTINSESNHLLIFGVPALNLRQEAKALFHKFGKLKLFTITKEHKAEQFTETYHTVFDRIQSARMAKKMLDTKNFYGGSLHVTYAPELESLEETRVKLAQRKYDVLARLKNLQKEEVPVVEKVELVEDEKVAPKLNMGEENIIQANGLVRKRKYKHEGEKFKPCFISNEDNQESDSQKKTTKIVENVPGNIQNMVEKENSNVEIVDCTSVNVETITNINEHLNVDRFDNIRIYKVPEKPVNKIKFNVRFSFYLLNIFNGMAVIRKYLNSCTLGEGMTLKVLTMRSGYSSRSLLSSSVPSPEPVPPPSESKMEAKAEPGHDMKFISVTSSELTDEQREMYESVLTTWKPMMFQQPAKRYICPECHKEFKNYQNLYLHTTRVHSTQDSAVVCDVCDKTFKNKHYLYMHRMNKHYSEDEKCCCQFCMQEFRTRRALHMHVKRYHPTAIPEIKCEICDKTFAIPCKLRYHMESYHREDKEKYKCHMCQKLYRNHLNLARHLNTQHSEVERHPCVFCPMTFKSRHHMKRHILNIHPPLESKVSCPECSREFKNDKYLKDHMQIHSSLDTKVKCDICDKFFHSAIRLKKHKKIVHPEPDKPKIRCEKCDKEFVHAHYLRRHNNSVHVEVDETEYQHECNQCGKKFKIRKYLNNHLQRHEQQHLKQMSLMVKTVMGEDGKEIEVPVPKKRGRKPKQPPTDIEFIKCEPQTSSESGSGSDESDSESD</sequence>
<comment type="caution">
    <text evidence="1">The sequence shown here is derived from an EMBL/GenBank/DDBJ whole genome shotgun (WGS) entry which is preliminary data.</text>
</comment>
<reference evidence="1 2" key="1">
    <citation type="journal article" date="2022" name="Genome Biol. Evol.">
        <title>The Spruce Budworm Genome: Reconstructing the Evolutionary History of Antifreeze Proteins.</title>
        <authorList>
            <person name="Beliveau C."/>
            <person name="Gagne P."/>
            <person name="Picq S."/>
            <person name="Vernygora O."/>
            <person name="Keeling C.I."/>
            <person name="Pinkney K."/>
            <person name="Doucet D."/>
            <person name="Wen F."/>
            <person name="Johnston J.S."/>
            <person name="Maaroufi H."/>
            <person name="Boyle B."/>
            <person name="Laroche J."/>
            <person name="Dewar K."/>
            <person name="Juretic N."/>
            <person name="Blackburn G."/>
            <person name="Nisole A."/>
            <person name="Brunet B."/>
            <person name="Brandao M."/>
            <person name="Lumley L."/>
            <person name="Duan J."/>
            <person name="Quan G."/>
            <person name="Lucarotti C.J."/>
            <person name="Roe A.D."/>
            <person name="Sperling F.A.H."/>
            <person name="Levesque R.C."/>
            <person name="Cusson M."/>
        </authorList>
    </citation>
    <scope>NUCLEOTIDE SEQUENCE [LARGE SCALE GENOMIC DNA]</scope>
    <source>
        <strain evidence="1">Glfc:IPQL:Cfum</strain>
    </source>
</reference>
<name>A0ACC0K5I3_CHOFU</name>
<evidence type="ECO:0000313" key="2">
    <source>
        <dbReference type="Proteomes" id="UP001064048"/>
    </source>
</evidence>
<evidence type="ECO:0000313" key="1">
    <source>
        <dbReference type="EMBL" id="KAI8431688.1"/>
    </source>
</evidence>
<dbReference type="Proteomes" id="UP001064048">
    <property type="component" value="Chromosome 30"/>
</dbReference>
<organism evidence="1 2">
    <name type="scientific">Choristoneura fumiferana</name>
    <name type="common">Spruce budworm moth</name>
    <name type="synonym">Archips fumiferana</name>
    <dbReference type="NCBI Taxonomy" id="7141"/>
    <lineage>
        <taxon>Eukaryota</taxon>
        <taxon>Metazoa</taxon>
        <taxon>Ecdysozoa</taxon>
        <taxon>Arthropoda</taxon>
        <taxon>Hexapoda</taxon>
        <taxon>Insecta</taxon>
        <taxon>Pterygota</taxon>
        <taxon>Neoptera</taxon>
        <taxon>Endopterygota</taxon>
        <taxon>Lepidoptera</taxon>
        <taxon>Glossata</taxon>
        <taxon>Ditrysia</taxon>
        <taxon>Tortricoidea</taxon>
        <taxon>Tortricidae</taxon>
        <taxon>Tortricinae</taxon>
        <taxon>Choristoneura</taxon>
    </lineage>
</organism>
<keyword evidence="2" id="KW-1185">Reference proteome</keyword>
<dbReference type="EMBL" id="CM046130">
    <property type="protein sequence ID" value="KAI8431688.1"/>
    <property type="molecule type" value="Genomic_DNA"/>
</dbReference>